<dbReference type="EMBL" id="BOMS01000190">
    <property type="protein sequence ID" value="GIE73823.1"/>
    <property type="molecule type" value="Genomic_DNA"/>
</dbReference>
<comment type="caution">
    <text evidence="1">The sequence shown here is derived from an EMBL/GenBank/DDBJ whole genome shotgun (WGS) entry which is preliminary data.</text>
</comment>
<keyword evidence="2" id="KW-1185">Reference proteome</keyword>
<gene>
    <name evidence="1" type="ORF">Apa02nite_099310</name>
</gene>
<reference evidence="1 2" key="1">
    <citation type="submission" date="2021-01" db="EMBL/GenBank/DDBJ databases">
        <title>Whole genome shotgun sequence of Actinoplanes palleronii NBRC 14916.</title>
        <authorList>
            <person name="Komaki H."/>
            <person name="Tamura T."/>
        </authorList>
    </citation>
    <scope>NUCLEOTIDE SEQUENCE [LARGE SCALE GENOMIC DNA]</scope>
    <source>
        <strain evidence="1 2">NBRC 14916</strain>
    </source>
</reference>
<dbReference type="Proteomes" id="UP000624709">
    <property type="component" value="Unassembled WGS sequence"/>
</dbReference>
<evidence type="ECO:0000313" key="2">
    <source>
        <dbReference type="Proteomes" id="UP000624709"/>
    </source>
</evidence>
<protein>
    <recommendedName>
        <fullName evidence="3">Secreted protein</fullName>
    </recommendedName>
</protein>
<accession>A0ABQ4BT12</accession>
<evidence type="ECO:0000313" key="1">
    <source>
        <dbReference type="EMBL" id="GIE73823.1"/>
    </source>
</evidence>
<name>A0ABQ4BT12_9ACTN</name>
<organism evidence="1 2">
    <name type="scientific">Actinoplanes palleronii</name>
    <dbReference type="NCBI Taxonomy" id="113570"/>
    <lineage>
        <taxon>Bacteria</taxon>
        <taxon>Bacillati</taxon>
        <taxon>Actinomycetota</taxon>
        <taxon>Actinomycetes</taxon>
        <taxon>Micromonosporales</taxon>
        <taxon>Micromonosporaceae</taxon>
        <taxon>Actinoplanes</taxon>
    </lineage>
</organism>
<proteinExistence type="predicted"/>
<evidence type="ECO:0008006" key="3">
    <source>
        <dbReference type="Google" id="ProtNLM"/>
    </source>
</evidence>
<sequence>MVAGLPVLLVCGEADVTAADGLGEADGELEGVPAVAEVPGVIPPTGSAAPFTCSGLLEHPVIRDRPATVAARTAIVRRIAVFPVFSKLTVLLSLGAMRGFRL</sequence>